<dbReference type="InterPro" id="IPR050277">
    <property type="entry name" value="Sodium:Solute_Symporter"/>
</dbReference>
<dbReference type="GO" id="GO:0005886">
    <property type="term" value="C:plasma membrane"/>
    <property type="evidence" value="ECO:0007669"/>
    <property type="project" value="UniProtKB-SubCell"/>
</dbReference>
<dbReference type="Pfam" id="PF00474">
    <property type="entry name" value="SSF"/>
    <property type="match status" value="1"/>
</dbReference>
<feature type="transmembrane region" description="Helical" evidence="14">
    <location>
        <begin position="391"/>
        <end position="415"/>
    </location>
</feature>
<feature type="transmembrane region" description="Helical" evidence="14">
    <location>
        <begin position="367"/>
        <end position="385"/>
    </location>
</feature>
<feature type="transmembrane region" description="Helical" evidence="14">
    <location>
        <begin position="159"/>
        <end position="176"/>
    </location>
</feature>
<comment type="catalytic activity">
    <reaction evidence="12">
        <text>L-proline(in) + Na(+)(in) = L-proline(out) + Na(+)(out)</text>
        <dbReference type="Rhea" id="RHEA:28967"/>
        <dbReference type="ChEBI" id="CHEBI:29101"/>
        <dbReference type="ChEBI" id="CHEBI:60039"/>
    </reaction>
</comment>
<organism evidence="15 16">
    <name type="scientific">Brevibacillus panacihumi</name>
    <dbReference type="NCBI Taxonomy" id="497735"/>
    <lineage>
        <taxon>Bacteria</taxon>
        <taxon>Bacillati</taxon>
        <taxon>Bacillota</taxon>
        <taxon>Bacilli</taxon>
        <taxon>Bacillales</taxon>
        <taxon>Paenibacillaceae</taxon>
        <taxon>Brevibacillus</taxon>
    </lineage>
</organism>
<feature type="transmembrane region" description="Helical" evidence="14">
    <location>
        <begin position="120"/>
        <end position="139"/>
    </location>
</feature>
<dbReference type="GO" id="GO:0006814">
    <property type="term" value="P:sodium ion transport"/>
    <property type="evidence" value="ECO:0007669"/>
    <property type="project" value="UniProtKB-KW"/>
</dbReference>
<dbReference type="RefSeq" id="WP_122915629.1">
    <property type="nucleotide sequence ID" value="NZ_RHHT01000077.1"/>
</dbReference>
<dbReference type="Proteomes" id="UP000281915">
    <property type="component" value="Unassembled WGS sequence"/>
</dbReference>
<feature type="transmembrane region" description="Helical" evidence="14">
    <location>
        <begin position="318"/>
        <end position="347"/>
    </location>
</feature>
<feature type="transmembrane region" description="Helical" evidence="14">
    <location>
        <begin position="6"/>
        <end position="22"/>
    </location>
</feature>
<feature type="transmembrane region" description="Helical" evidence="14">
    <location>
        <begin position="188"/>
        <end position="209"/>
    </location>
</feature>
<evidence type="ECO:0000256" key="14">
    <source>
        <dbReference type="SAM" id="Phobius"/>
    </source>
</evidence>
<dbReference type="CDD" id="cd10322">
    <property type="entry name" value="SLC5sbd"/>
    <property type="match status" value="1"/>
</dbReference>
<name>A0A3M8C089_9BACL</name>
<keyword evidence="8" id="KW-0915">Sodium</keyword>
<evidence type="ECO:0000256" key="13">
    <source>
        <dbReference type="RuleBase" id="RU362091"/>
    </source>
</evidence>
<feature type="transmembrane region" description="Helical" evidence="14">
    <location>
        <begin position="422"/>
        <end position="441"/>
    </location>
</feature>
<keyword evidence="10 14" id="KW-0472">Membrane</keyword>
<proteinExistence type="inferred from homology"/>
<evidence type="ECO:0000256" key="2">
    <source>
        <dbReference type="ARBA" id="ARBA00006434"/>
    </source>
</evidence>
<evidence type="ECO:0000256" key="10">
    <source>
        <dbReference type="ARBA" id="ARBA00023136"/>
    </source>
</evidence>
<dbReference type="EMBL" id="RHHT01000077">
    <property type="protein sequence ID" value="RNB69060.1"/>
    <property type="molecule type" value="Genomic_DNA"/>
</dbReference>
<keyword evidence="3" id="KW-0813">Transport</keyword>
<dbReference type="Gene3D" id="1.20.1730.10">
    <property type="entry name" value="Sodium/glucose cotransporter"/>
    <property type="match status" value="1"/>
</dbReference>
<feature type="transmembrane region" description="Helical" evidence="14">
    <location>
        <begin position="269"/>
        <end position="290"/>
    </location>
</feature>
<comment type="subcellular location">
    <subcellularLocation>
        <location evidence="1">Cell membrane</location>
        <topology evidence="1">Multi-pass membrane protein</topology>
    </subcellularLocation>
</comment>
<evidence type="ECO:0000256" key="7">
    <source>
        <dbReference type="ARBA" id="ARBA00022989"/>
    </source>
</evidence>
<feature type="transmembrane region" description="Helical" evidence="14">
    <location>
        <begin position="75"/>
        <end position="99"/>
    </location>
</feature>
<evidence type="ECO:0000256" key="11">
    <source>
        <dbReference type="ARBA" id="ARBA00023201"/>
    </source>
</evidence>
<feature type="transmembrane region" description="Helical" evidence="14">
    <location>
        <begin position="447"/>
        <end position="467"/>
    </location>
</feature>
<dbReference type="AlphaFoldDB" id="A0A3M8C089"/>
<protein>
    <submittedName>
        <fullName evidence="15">Sodium:solute symporter family protein</fullName>
    </submittedName>
</protein>
<dbReference type="InterPro" id="IPR001734">
    <property type="entry name" value="Na/solute_symporter"/>
</dbReference>
<gene>
    <name evidence="15" type="ORF">EDM58_24300</name>
</gene>
<keyword evidence="4" id="KW-1003">Cell membrane</keyword>
<keyword evidence="7 14" id="KW-1133">Transmembrane helix</keyword>
<comment type="similarity">
    <text evidence="2 13">Belongs to the sodium:solute symporter (SSF) (TC 2.A.21) family.</text>
</comment>
<dbReference type="PANTHER" id="PTHR48086">
    <property type="entry name" value="SODIUM/PROLINE SYMPORTER-RELATED"/>
    <property type="match status" value="1"/>
</dbReference>
<evidence type="ECO:0000256" key="12">
    <source>
        <dbReference type="ARBA" id="ARBA00033708"/>
    </source>
</evidence>
<evidence type="ECO:0000313" key="16">
    <source>
        <dbReference type="Proteomes" id="UP000281915"/>
    </source>
</evidence>
<evidence type="ECO:0000256" key="4">
    <source>
        <dbReference type="ARBA" id="ARBA00022475"/>
    </source>
</evidence>
<feature type="transmembrane region" description="Helical" evidence="14">
    <location>
        <begin position="43"/>
        <end position="63"/>
    </location>
</feature>
<keyword evidence="11" id="KW-0739">Sodium transport</keyword>
<evidence type="ECO:0000256" key="3">
    <source>
        <dbReference type="ARBA" id="ARBA00022448"/>
    </source>
</evidence>
<evidence type="ECO:0000256" key="5">
    <source>
        <dbReference type="ARBA" id="ARBA00022692"/>
    </source>
</evidence>
<keyword evidence="9" id="KW-0406">Ion transport</keyword>
<evidence type="ECO:0000313" key="15">
    <source>
        <dbReference type="EMBL" id="RNB69060.1"/>
    </source>
</evidence>
<feature type="transmembrane region" description="Helical" evidence="14">
    <location>
        <begin position="229"/>
        <end position="248"/>
    </location>
</feature>
<evidence type="ECO:0000256" key="8">
    <source>
        <dbReference type="ARBA" id="ARBA00023053"/>
    </source>
</evidence>
<sequence>MSQAAVTIFVLVLFLSILLWISNRASKENVATPNDFFLAGRGLGTIVMTMTTGASYFSTWTLLGAIGSHYRDGVWFVAFAAWAVVHAMFIWLFGTRIWYLGRKHNFITPGDMVEKYFNSPFLRILFAVVGIVGLVPYMLIQITGGAFALNSLTNNEIPYWVGVLIMGAFVGIIVTLSGGRGAAWADTFMGFFFGSVLLLITLIFISRAGGFDAFKGLQETAPQILVNKGNFWGIFETALGLGFGFWIMPHMWQKFYSAKSPLILAKTSIITPFWNSWLMALGALFIGMLAHKPGLVPGLSAETSDRIIPLFFSTYAPIFGSIVVAAVIAAGISTINSALLSSASLLVNDLFVRFVKKDASLEKTTSIAKATVLLMTVLVVIISFIPAAQGFLVPVAALGYGIVLQLVPAALGPLFWQGGTKAGAIASIFVGLAGLTFVYLAGSPLPIGPATTGFLLGLAAFFLVSLATRDQDTKNKEEFHTDLNRVFYPEEAAYNNTKEVAS</sequence>
<dbReference type="PROSITE" id="PS50283">
    <property type="entry name" value="NA_SOLUT_SYMP_3"/>
    <property type="match status" value="1"/>
</dbReference>
<reference evidence="15 16" key="1">
    <citation type="submission" date="2018-10" db="EMBL/GenBank/DDBJ databases">
        <title>Phylogenomics of Brevibacillus.</title>
        <authorList>
            <person name="Dunlap C."/>
        </authorList>
    </citation>
    <scope>NUCLEOTIDE SEQUENCE [LARGE SCALE GENOMIC DNA]</scope>
    <source>
        <strain evidence="15 16">JCM 15085</strain>
    </source>
</reference>
<accession>A0A3M8C089</accession>
<evidence type="ECO:0000256" key="6">
    <source>
        <dbReference type="ARBA" id="ARBA00022847"/>
    </source>
</evidence>
<dbReference type="PANTHER" id="PTHR48086:SF3">
    <property type="entry name" value="SODIUM_PROLINE SYMPORTER"/>
    <property type="match status" value="1"/>
</dbReference>
<comment type="caution">
    <text evidence="15">The sequence shown here is derived from an EMBL/GenBank/DDBJ whole genome shotgun (WGS) entry which is preliminary data.</text>
</comment>
<dbReference type="GO" id="GO:0015293">
    <property type="term" value="F:symporter activity"/>
    <property type="evidence" value="ECO:0007669"/>
    <property type="project" value="UniProtKB-KW"/>
</dbReference>
<evidence type="ECO:0000256" key="9">
    <source>
        <dbReference type="ARBA" id="ARBA00023065"/>
    </source>
</evidence>
<keyword evidence="5 14" id="KW-0812">Transmembrane</keyword>
<dbReference type="InterPro" id="IPR038377">
    <property type="entry name" value="Na/Glc_symporter_sf"/>
</dbReference>
<keyword evidence="6" id="KW-0769">Symport</keyword>
<evidence type="ECO:0000256" key="1">
    <source>
        <dbReference type="ARBA" id="ARBA00004651"/>
    </source>
</evidence>